<dbReference type="AlphaFoldDB" id="A0A1Y1JJP4"/>
<keyword evidence="2" id="KW-0812">Transmembrane</keyword>
<comment type="caution">
    <text evidence="3">The sequence shown here is derived from an EMBL/GenBank/DDBJ whole genome shotgun (WGS) entry which is preliminary data.</text>
</comment>
<gene>
    <name evidence="3" type="ORF">PGO_130010</name>
</gene>
<name>A0A1Y1JJP4_PLAGO</name>
<dbReference type="OMA" id="NERCARK"/>
<feature type="compositionally biased region" description="Polar residues" evidence="1">
    <location>
        <begin position="132"/>
        <end position="147"/>
    </location>
</feature>
<feature type="compositionally biased region" description="Polar residues" evidence="1">
    <location>
        <begin position="230"/>
        <end position="243"/>
    </location>
</feature>
<accession>A0A1Y1JJP4</accession>
<dbReference type="GeneID" id="39749467"/>
<proteinExistence type="predicted"/>
<evidence type="ECO:0000313" key="4">
    <source>
        <dbReference type="Proteomes" id="UP000195521"/>
    </source>
</evidence>
<feature type="compositionally biased region" description="Basic and acidic residues" evidence="1">
    <location>
        <begin position="148"/>
        <end position="157"/>
    </location>
</feature>
<dbReference type="OrthoDB" id="10522531at2759"/>
<feature type="transmembrane region" description="Helical" evidence="2">
    <location>
        <begin position="453"/>
        <end position="481"/>
    </location>
</feature>
<keyword evidence="2" id="KW-0472">Membrane</keyword>
<organism evidence="3 4">
    <name type="scientific">Plasmodium gonderi</name>
    <dbReference type="NCBI Taxonomy" id="77519"/>
    <lineage>
        <taxon>Eukaryota</taxon>
        <taxon>Sar</taxon>
        <taxon>Alveolata</taxon>
        <taxon>Apicomplexa</taxon>
        <taxon>Aconoidasida</taxon>
        <taxon>Haemosporida</taxon>
        <taxon>Plasmodiidae</taxon>
        <taxon>Plasmodium</taxon>
        <taxon>Plasmodium (Plasmodium)</taxon>
    </lineage>
</organism>
<dbReference type="Proteomes" id="UP000195521">
    <property type="component" value="Unassembled WGS sequence"/>
</dbReference>
<feature type="compositionally biased region" description="Polar residues" evidence="1">
    <location>
        <begin position="193"/>
        <end position="208"/>
    </location>
</feature>
<feature type="compositionally biased region" description="Basic and acidic residues" evidence="1">
    <location>
        <begin position="211"/>
        <end position="223"/>
    </location>
</feature>
<evidence type="ECO:0000256" key="2">
    <source>
        <dbReference type="SAM" id="Phobius"/>
    </source>
</evidence>
<evidence type="ECO:0000313" key="3">
    <source>
        <dbReference type="EMBL" id="GAW82729.1"/>
    </source>
</evidence>
<feature type="compositionally biased region" description="Low complexity" evidence="1">
    <location>
        <begin position="380"/>
        <end position="389"/>
    </location>
</feature>
<keyword evidence="4" id="KW-1185">Reference proteome</keyword>
<sequence>MEPYDIQNVLGEKVQTDTDSNGEQGIASVSISTIENENHKYEQCDKTFTKYVKEFDKVFPNLDGNNYTHSCKKCDEFRVYINNIERDLKECSDKERILIGLYQDEIKKCNERCARKSERFGSALSHVESTDELTSVTEKPSKVSKNQIESKKEDVLAHSEFLPQTPETVALETGKTQDETSNKSLRETELQQHDVSSSQHVVKPTSDSTENEDRVPESPEDSHPNAPEQMKSTEQSLCVSDNSLKGEPRGSNCPQVRISTQLHDSGEELHVNPLDNIPYLRNSDCATVEHKEDPLRAHIVEGSVPCSTHQGNANELGASKRDIGSVYTTITYNDRTHVGITVSNHGTSSDMPTIYVSLGKETTQVGGSRNATQEGLLPGSKNSYSSSISSGTHNQITNVVASTPIINGSYGTSTVEKVSELSRNSATQHNGTTGEGIVLDGSDDEQGIPYKNYMIMILVPLTIILIMTLLVKFTPLGMLFTKKKRKKRKHMNEKLQKVLLDRTPATETRVHLAYSYL</sequence>
<keyword evidence="2" id="KW-1133">Transmembrane helix</keyword>
<feature type="region of interest" description="Disordered" evidence="1">
    <location>
        <begin position="365"/>
        <end position="389"/>
    </location>
</feature>
<feature type="region of interest" description="Disordered" evidence="1">
    <location>
        <begin position="126"/>
        <end position="254"/>
    </location>
</feature>
<reference evidence="4" key="1">
    <citation type="submission" date="2017-04" db="EMBL/GenBank/DDBJ databases">
        <title>Plasmodium gonderi genome.</title>
        <authorList>
            <person name="Arisue N."/>
            <person name="Honma H."/>
            <person name="Kawai S."/>
            <person name="Tougan T."/>
            <person name="Tanabe K."/>
            <person name="Horii T."/>
        </authorList>
    </citation>
    <scope>NUCLEOTIDE SEQUENCE [LARGE SCALE GENOMIC DNA]</scope>
    <source>
        <strain evidence="4">ATCC 30045</strain>
    </source>
</reference>
<protein>
    <submittedName>
        <fullName evidence="3">Variable surface protein</fullName>
    </submittedName>
</protein>
<dbReference type="EMBL" id="BDQF01000014">
    <property type="protein sequence ID" value="GAW82729.1"/>
    <property type="molecule type" value="Genomic_DNA"/>
</dbReference>
<dbReference type="RefSeq" id="XP_028545318.1">
    <property type="nucleotide sequence ID" value="XM_028689517.1"/>
</dbReference>
<feature type="compositionally biased region" description="Basic and acidic residues" evidence="1">
    <location>
        <begin position="175"/>
        <end position="192"/>
    </location>
</feature>
<evidence type="ECO:0000256" key="1">
    <source>
        <dbReference type="SAM" id="MobiDB-lite"/>
    </source>
</evidence>